<protein>
    <submittedName>
        <fullName evidence="2">Drug/metabolite transporter (DMT)-like permease</fullName>
    </submittedName>
</protein>
<dbReference type="RefSeq" id="WP_307259972.1">
    <property type="nucleotide sequence ID" value="NZ_JAUSVL010000001.1"/>
</dbReference>
<keyword evidence="3" id="KW-1185">Reference proteome</keyword>
<keyword evidence="1" id="KW-1133">Transmembrane helix</keyword>
<sequence>MTGIISGLLSAVFLALAYVFSGVAVRHCRQAGPVTILALAHVMMGLLSLVGLAFMWTPLVWTALPDYIGPLVGVMVFYLCGQGGLLCAQKTIDSSRIVPLLGLKLVVLALLNLLILRTESYGALQWLGIALTLLSAALLNRAGRRIPLRGLLLVVWTCVGYALSDTYIVQLVPQFHAHGMEGLVRPALLSAFLAYILCGIVSLAMLPFLPRQPLAVWKKVSPFAFFWLLAILFLFTCFADLGTVNGNIIQSTRGLLAIGLGAMLAKAGYTELEERVDAAVMARRVLAGVLMVLAIVCYNWGRW</sequence>
<feature type="transmembrane region" description="Helical" evidence="1">
    <location>
        <begin position="37"/>
        <end position="61"/>
    </location>
</feature>
<keyword evidence="1" id="KW-0812">Transmembrane</keyword>
<dbReference type="AlphaFoldDB" id="A0AAE4ALU0"/>
<dbReference type="EMBL" id="JAUSVL010000001">
    <property type="protein sequence ID" value="MDQ0288639.1"/>
    <property type="molecule type" value="Genomic_DNA"/>
</dbReference>
<accession>A0AAE4ALU0</accession>
<feature type="transmembrane region" description="Helical" evidence="1">
    <location>
        <begin position="221"/>
        <end position="242"/>
    </location>
</feature>
<dbReference type="Proteomes" id="UP001238163">
    <property type="component" value="Unassembled WGS sequence"/>
</dbReference>
<name>A0AAE4ALU0_9BACT</name>
<comment type="caution">
    <text evidence="2">The sequence shown here is derived from an EMBL/GenBank/DDBJ whole genome shotgun (WGS) entry which is preliminary data.</text>
</comment>
<feature type="transmembrane region" description="Helical" evidence="1">
    <location>
        <begin position="189"/>
        <end position="209"/>
    </location>
</feature>
<reference evidence="2" key="1">
    <citation type="submission" date="2023-07" db="EMBL/GenBank/DDBJ databases">
        <title>Genomic Encyclopedia of Type Strains, Phase IV (KMG-IV): sequencing the most valuable type-strain genomes for metagenomic binning, comparative biology and taxonomic classification.</title>
        <authorList>
            <person name="Goeker M."/>
        </authorList>
    </citation>
    <scope>NUCLEOTIDE SEQUENCE</scope>
    <source>
        <strain evidence="2">DSM 24202</strain>
    </source>
</reference>
<keyword evidence="1" id="KW-0472">Membrane</keyword>
<evidence type="ECO:0000313" key="3">
    <source>
        <dbReference type="Proteomes" id="UP001238163"/>
    </source>
</evidence>
<evidence type="ECO:0000256" key="1">
    <source>
        <dbReference type="SAM" id="Phobius"/>
    </source>
</evidence>
<gene>
    <name evidence="2" type="ORF">J3R75_000746</name>
</gene>
<dbReference type="SUPFAM" id="SSF103481">
    <property type="entry name" value="Multidrug resistance efflux transporter EmrE"/>
    <property type="match status" value="1"/>
</dbReference>
<feature type="transmembrane region" description="Helical" evidence="1">
    <location>
        <begin position="67"/>
        <end position="88"/>
    </location>
</feature>
<feature type="transmembrane region" description="Helical" evidence="1">
    <location>
        <begin position="281"/>
        <end position="301"/>
    </location>
</feature>
<feature type="transmembrane region" description="Helical" evidence="1">
    <location>
        <begin position="151"/>
        <end position="169"/>
    </location>
</feature>
<evidence type="ECO:0000313" key="2">
    <source>
        <dbReference type="EMBL" id="MDQ0288639.1"/>
    </source>
</evidence>
<feature type="transmembrane region" description="Helical" evidence="1">
    <location>
        <begin position="97"/>
        <end position="115"/>
    </location>
</feature>
<feature type="transmembrane region" description="Helical" evidence="1">
    <location>
        <begin position="121"/>
        <end position="139"/>
    </location>
</feature>
<feature type="transmembrane region" description="Helical" evidence="1">
    <location>
        <begin position="6"/>
        <end position="25"/>
    </location>
</feature>
<organism evidence="2 3">
    <name type="scientific">Oligosphaera ethanolica</name>
    <dbReference type="NCBI Taxonomy" id="760260"/>
    <lineage>
        <taxon>Bacteria</taxon>
        <taxon>Pseudomonadati</taxon>
        <taxon>Lentisphaerota</taxon>
        <taxon>Oligosphaeria</taxon>
        <taxon>Oligosphaerales</taxon>
        <taxon>Oligosphaeraceae</taxon>
        <taxon>Oligosphaera</taxon>
    </lineage>
</organism>
<proteinExistence type="predicted"/>
<dbReference type="InterPro" id="IPR037185">
    <property type="entry name" value="EmrE-like"/>
</dbReference>